<sequence>MFEYLKTGTKFKYILLRDIDFIYRNEESDIKMRRQYSETSTRSNFGGVICALGLPFTVIGVILTAVGFTEDSEEKHIWYFRIIGPALLGLAILAFISGCCLRGVIDFRYFCCFPCCRPRKKQQKVGLDDLEELTTFEKIDLIDKISPARKLS</sequence>
<evidence type="ECO:0000313" key="3">
    <source>
        <dbReference type="Proteomes" id="UP000596742"/>
    </source>
</evidence>
<evidence type="ECO:0000313" key="2">
    <source>
        <dbReference type="EMBL" id="VDI14810.1"/>
    </source>
</evidence>
<dbReference type="AlphaFoldDB" id="A0A8B6D7W5"/>
<dbReference type="Proteomes" id="UP000596742">
    <property type="component" value="Unassembled WGS sequence"/>
</dbReference>
<keyword evidence="3" id="KW-1185">Reference proteome</keyword>
<keyword evidence="1" id="KW-1133">Transmembrane helix</keyword>
<organism evidence="2 3">
    <name type="scientific">Mytilus galloprovincialis</name>
    <name type="common">Mediterranean mussel</name>
    <dbReference type="NCBI Taxonomy" id="29158"/>
    <lineage>
        <taxon>Eukaryota</taxon>
        <taxon>Metazoa</taxon>
        <taxon>Spiralia</taxon>
        <taxon>Lophotrochozoa</taxon>
        <taxon>Mollusca</taxon>
        <taxon>Bivalvia</taxon>
        <taxon>Autobranchia</taxon>
        <taxon>Pteriomorphia</taxon>
        <taxon>Mytilida</taxon>
        <taxon>Mytiloidea</taxon>
        <taxon>Mytilidae</taxon>
        <taxon>Mytilinae</taxon>
        <taxon>Mytilus</taxon>
    </lineage>
</organism>
<proteinExistence type="predicted"/>
<keyword evidence="1" id="KW-0472">Membrane</keyword>
<dbReference type="OrthoDB" id="6151201at2759"/>
<name>A0A8B6D7W5_MYTGA</name>
<evidence type="ECO:0000256" key="1">
    <source>
        <dbReference type="SAM" id="Phobius"/>
    </source>
</evidence>
<accession>A0A8B6D7W5</accession>
<reference evidence="2" key="1">
    <citation type="submission" date="2018-11" db="EMBL/GenBank/DDBJ databases">
        <authorList>
            <person name="Alioto T."/>
            <person name="Alioto T."/>
        </authorList>
    </citation>
    <scope>NUCLEOTIDE SEQUENCE</scope>
</reference>
<feature type="transmembrane region" description="Helical" evidence="1">
    <location>
        <begin position="43"/>
        <end position="66"/>
    </location>
</feature>
<keyword evidence="1" id="KW-0812">Transmembrane</keyword>
<protein>
    <submittedName>
        <fullName evidence="2">Uncharacterized protein</fullName>
    </submittedName>
</protein>
<comment type="caution">
    <text evidence="2">The sequence shown here is derived from an EMBL/GenBank/DDBJ whole genome shotgun (WGS) entry which is preliminary data.</text>
</comment>
<gene>
    <name evidence="2" type="ORF">MGAL_10B064412</name>
</gene>
<feature type="transmembrane region" description="Helical" evidence="1">
    <location>
        <begin position="78"/>
        <end position="101"/>
    </location>
</feature>
<dbReference type="EMBL" id="UYJE01002912">
    <property type="protein sequence ID" value="VDI14810.1"/>
    <property type="molecule type" value="Genomic_DNA"/>
</dbReference>